<dbReference type="Proteomes" id="UP000829542">
    <property type="component" value="Chromosome"/>
</dbReference>
<gene>
    <name evidence="1" type="ORF">MMG00_07310</name>
</gene>
<accession>A0ABY3X210</accession>
<evidence type="ECO:0000313" key="1">
    <source>
        <dbReference type="EMBL" id="UNM95047.1"/>
    </source>
</evidence>
<dbReference type="RefSeq" id="WP_242146912.1">
    <property type="nucleotide sequence ID" value="NZ_CP093379.1"/>
</dbReference>
<name>A0ABY3X210_9GAMM</name>
<keyword evidence="2" id="KW-1185">Reference proteome</keyword>
<organism evidence="1 2">
    <name type="scientific">Ignatzschineria rhizosphaerae</name>
    <dbReference type="NCBI Taxonomy" id="2923279"/>
    <lineage>
        <taxon>Bacteria</taxon>
        <taxon>Pseudomonadati</taxon>
        <taxon>Pseudomonadota</taxon>
        <taxon>Gammaproteobacteria</taxon>
        <taxon>Cardiobacteriales</taxon>
        <taxon>Ignatzschineriaceae</taxon>
        <taxon>Ignatzschineria</taxon>
    </lineage>
</organism>
<evidence type="ECO:0000313" key="2">
    <source>
        <dbReference type="Proteomes" id="UP000829542"/>
    </source>
</evidence>
<proteinExistence type="predicted"/>
<reference evidence="1 2" key="1">
    <citation type="submission" date="2022-03" db="EMBL/GenBank/DDBJ databases">
        <title>Ignatzschineria rhizosphaerae HR5S32.</title>
        <authorList>
            <person name="Sun J.Q."/>
            <person name="Feng J.Y."/>
        </authorList>
    </citation>
    <scope>NUCLEOTIDE SEQUENCE [LARGE SCALE GENOMIC DNA]</scope>
    <source>
        <strain evidence="1 2">HR5S32</strain>
    </source>
</reference>
<dbReference type="EMBL" id="CP093379">
    <property type="protein sequence ID" value="UNM95047.1"/>
    <property type="molecule type" value="Genomic_DNA"/>
</dbReference>
<protein>
    <submittedName>
        <fullName evidence="1">Uncharacterized protein</fullName>
    </submittedName>
</protein>
<sequence>MIFRVALIPLLLGITLSPIIVLADETQAKRIAEANYQYCIQESLANEAYCSCISNTYEEVLADITLTKQEENLMVQGLSGQLAFDSLGPDDLKLSEEITQKLDNPALEEGFASCFAFIEESMTEYDESSSDESLTEDQIRAIQELEAIEEMEDEEED</sequence>